<reference evidence="2" key="2">
    <citation type="journal article" date="2007" name="Science">
        <title>Draft genome sequence of the sexually transmitted pathogen Trichomonas vaginalis.</title>
        <authorList>
            <person name="Carlton J.M."/>
            <person name="Hirt R.P."/>
            <person name="Silva J.C."/>
            <person name="Delcher A.L."/>
            <person name="Schatz M."/>
            <person name="Zhao Q."/>
            <person name="Wortman J.R."/>
            <person name="Bidwell S.L."/>
            <person name="Alsmark U.C.M."/>
            <person name="Besteiro S."/>
            <person name="Sicheritz-Ponten T."/>
            <person name="Noel C.J."/>
            <person name="Dacks J.B."/>
            <person name="Foster P.G."/>
            <person name="Simillion C."/>
            <person name="Van de Peer Y."/>
            <person name="Miranda-Saavedra D."/>
            <person name="Barton G.J."/>
            <person name="Westrop G.D."/>
            <person name="Mueller S."/>
            <person name="Dessi D."/>
            <person name="Fiori P.L."/>
            <person name="Ren Q."/>
            <person name="Paulsen I."/>
            <person name="Zhang H."/>
            <person name="Bastida-Corcuera F.D."/>
            <person name="Simoes-Barbosa A."/>
            <person name="Brown M.T."/>
            <person name="Hayes R.D."/>
            <person name="Mukherjee M."/>
            <person name="Okumura C.Y."/>
            <person name="Schneider R."/>
            <person name="Smith A.J."/>
            <person name="Vanacova S."/>
            <person name="Villalvazo M."/>
            <person name="Haas B.J."/>
            <person name="Pertea M."/>
            <person name="Feldblyum T.V."/>
            <person name="Utterback T.R."/>
            <person name="Shu C.L."/>
            <person name="Osoegawa K."/>
            <person name="de Jong P.J."/>
            <person name="Hrdy I."/>
            <person name="Horvathova L."/>
            <person name="Zubacova Z."/>
            <person name="Dolezal P."/>
            <person name="Malik S.B."/>
            <person name="Logsdon J.M. Jr."/>
            <person name="Henze K."/>
            <person name="Gupta A."/>
            <person name="Wang C.C."/>
            <person name="Dunne R.L."/>
            <person name="Upcroft J.A."/>
            <person name="Upcroft P."/>
            <person name="White O."/>
            <person name="Salzberg S.L."/>
            <person name="Tang P."/>
            <person name="Chiu C.-H."/>
            <person name="Lee Y.-S."/>
            <person name="Embley T.M."/>
            <person name="Coombs G.H."/>
            <person name="Mottram J.C."/>
            <person name="Tachezy J."/>
            <person name="Fraser-Liggett C.M."/>
            <person name="Johnson P.J."/>
        </authorList>
    </citation>
    <scope>NUCLEOTIDE SEQUENCE [LARGE SCALE GENOMIC DNA]</scope>
    <source>
        <strain evidence="2">G3</strain>
    </source>
</reference>
<protein>
    <submittedName>
        <fullName evidence="2">Uncharacterized protein</fullName>
    </submittedName>
</protein>
<dbReference type="VEuPathDB" id="TrichDB:TVAG_452650"/>
<name>A2DJY6_TRIV3</name>
<dbReference type="RefSeq" id="XP_001580336.1">
    <property type="nucleotide sequence ID" value="XM_001580286.1"/>
</dbReference>
<gene>
    <name evidence="2" type="ORF">TVAG_452650</name>
</gene>
<evidence type="ECO:0000313" key="2">
    <source>
        <dbReference type="EMBL" id="EAY19350.1"/>
    </source>
</evidence>
<dbReference type="EMBL" id="DS113209">
    <property type="protein sequence ID" value="EAY19350.1"/>
    <property type="molecule type" value="Genomic_DNA"/>
</dbReference>
<dbReference type="VEuPathDB" id="TrichDB:TVAGG3_0290850"/>
<accession>A2DJY6</accession>
<proteinExistence type="predicted"/>
<dbReference type="InParanoid" id="A2DJY6"/>
<feature type="region of interest" description="Disordered" evidence="1">
    <location>
        <begin position="1"/>
        <end position="41"/>
    </location>
</feature>
<dbReference type="Proteomes" id="UP000001542">
    <property type="component" value="Unassembled WGS sequence"/>
</dbReference>
<dbReference type="AlphaFoldDB" id="A2DJY6"/>
<sequence length="596" mass="67631">MSEENLDGFDISVPKTPSLDDLGTKSPQKSDLPSSQIQKSASLDEISLESNATTEIGPATQPLFFDDEDEMNLAESTTMSAATSTTSVHPTFKLAEPQEAFNPVTGVTIRRLEDFQLQLTNRSAFRHMREGVFKELFLKNHKSYKVKAEAHQMAVGYTPDEAELSLVPDIHNATQEKALDQLSRSKNMTFEEKMQKKLEDEYNVTTKVNKFSSQNIFAVVTEQYRQKDTVIAANPLPVIDVIPDDEGPLIKFANNVFTSELFDVKKDSEVYKPTENFEPKNVRKIYENLVSLGIDFEKCGIKLPQILQKDIDVLFYELLGRAPDSEFPALLSTVLLHGCNSIQNVYLALSTLSYTVVEVSNTLLSYPFYDFAGCCRFFAKLLNVHCTPYLFTAIDHSERFKETCYRKDALINLPLFVQAISALSTPSNISQFSMNPPPIYNYVNLSIVIDDLCKQLKTSKIYAFLRPITSSSPMAQLAYTVLYYYDKDFDIQNIGWVFSKIASKHMIFIKYSKIKEMPKLAQIIAFILELILTEKYHLFFLETYIQTQKLIKMKYSVESIVLLVDSLVKLQKILHEDSLPSLIEVSVDIAKLLSSK</sequence>
<organism evidence="2 3">
    <name type="scientific">Trichomonas vaginalis (strain ATCC PRA-98 / G3)</name>
    <dbReference type="NCBI Taxonomy" id="412133"/>
    <lineage>
        <taxon>Eukaryota</taxon>
        <taxon>Metamonada</taxon>
        <taxon>Parabasalia</taxon>
        <taxon>Trichomonadida</taxon>
        <taxon>Trichomonadidae</taxon>
        <taxon>Trichomonas</taxon>
    </lineage>
</organism>
<dbReference type="KEGG" id="tva:5464876"/>
<keyword evidence="3" id="KW-1185">Reference proteome</keyword>
<reference evidence="2" key="1">
    <citation type="submission" date="2006-10" db="EMBL/GenBank/DDBJ databases">
        <authorList>
            <person name="Amadeo P."/>
            <person name="Zhao Q."/>
            <person name="Wortman J."/>
            <person name="Fraser-Liggett C."/>
            <person name="Carlton J."/>
        </authorList>
    </citation>
    <scope>NUCLEOTIDE SEQUENCE</scope>
    <source>
        <strain evidence="2">G3</strain>
    </source>
</reference>
<evidence type="ECO:0000256" key="1">
    <source>
        <dbReference type="SAM" id="MobiDB-lite"/>
    </source>
</evidence>
<evidence type="ECO:0000313" key="3">
    <source>
        <dbReference type="Proteomes" id="UP000001542"/>
    </source>
</evidence>
<feature type="compositionally biased region" description="Polar residues" evidence="1">
    <location>
        <begin position="25"/>
        <end position="41"/>
    </location>
</feature>